<dbReference type="EC" id="5.1.99.6" evidence="3 10"/>
<dbReference type="GO" id="GO:0000166">
    <property type="term" value="F:nucleotide binding"/>
    <property type="evidence" value="ECO:0007669"/>
    <property type="project" value="UniProtKB-KW"/>
</dbReference>
<dbReference type="KEGG" id="uam:UABAM_05769"/>
<evidence type="ECO:0000313" key="12">
    <source>
        <dbReference type="EMBL" id="BBM87360.1"/>
    </source>
</evidence>
<keyword evidence="4 10" id="KW-0479">Metal-binding</keyword>
<dbReference type="GO" id="GO:0052856">
    <property type="term" value="F:NAD(P)HX epimerase activity"/>
    <property type="evidence" value="ECO:0007669"/>
    <property type="project" value="UniProtKB-UniRule"/>
</dbReference>
<dbReference type="PROSITE" id="PS51385">
    <property type="entry name" value="YJEF_N"/>
    <property type="match status" value="1"/>
</dbReference>
<evidence type="ECO:0000256" key="2">
    <source>
        <dbReference type="ARBA" id="ARBA00000909"/>
    </source>
</evidence>
<gene>
    <name evidence="10" type="primary">nnrE</name>
    <name evidence="12" type="ORF">UABAM_05769</name>
</gene>
<name>A0A5S9IUF0_UABAM</name>
<feature type="domain" description="YjeF N-terminal" evidence="11">
    <location>
        <begin position="9"/>
        <end position="221"/>
    </location>
</feature>
<keyword evidence="13" id="KW-1185">Reference proteome</keyword>
<evidence type="ECO:0000313" key="13">
    <source>
        <dbReference type="Proteomes" id="UP000326354"/>
    </source>
</evidence>
<dbReference type="PANTHER" id="PTHR13232">
    <property type="entry name" value="NAD(P)H-HYDRATE EPIMERASE"/>
    <property type="match status" value="1"/>
</dbReference>
<keyword evidence="5 10" id="KW-0547">Nucleotide-binding</keyword>
<dbReference type="EMBL" id="AP019860">
    <property type="protein sequence ID" value="BBM87360.1"/>
    <property type="molecule type" value="Genomic_DNA"/>
</dbReference>
<evidence type="ECO:0000256" key="8">
    <source>
        <dbReference type="ARBA" id="ARBA00023027"/>
    </source>
</evidence>
<comment type="caution">
    <text evidence="10">Lacks conserved residue(s) required for the propagation of feature annotation.</text>
</comment>
<dbReference type="GO" id="GO:0046872">
    <property type="term" value="F:metal ion binding"/>
    <property type="evidence" value="ECO:0007669"/>
    <property type="project" value="UniProtKB-KW"/>
</dbReference>
<dbReference type="OrthoDB" id="9806925at2"/>
<sequence>MKAYSKEQIRELDRIAIEEYQIPSVVLMENAGAGAARIIAREMGAQKSVAIFCGKGNNGGDGFVIARHLHNNGMNTHVFFLGEAAQVPVDSDPGINLRILQNMKIPIREVSDVDSLKEYKDIWQNCDYVVDAIFGTGLCRDISGNLHTIMSEIKSWNKKNIAIDIPSGLDGNTGEIYGVILPAELTITFALPKKGFFVQDGPNVTGNIEVVDISIPKELVEKL</sequence>
<comment type="catalytic activity">
    <reaction evidence="1 10">
        <text>(6R)-NADHX = (6S)-NADHX</text>
        <dbReference type="Rhea" id="RHEA:32215"/>
        <dbReference type="ChEBI" id="CHEBI:64074"/>
        <dbReference type="ChEBI" id="CHEBI:64075"/>
        <dbReference type="EC" id="5.1.99.6"/>
    </reaction>
</comment>
<comment type="similarity">
    <text evidence="10">Belongs to the NnrE/AIBP family.</text>
</comment>
<evidence type="ECO:0000256" key="3">
    <source>
        <dbReference type="ARBA" id="ARBA00012228"/>
    </source>
</evidence>
<dbReference type="Pfam" id="PF03853">
    <property type="entry name" value="YjeF_N"/>
    <property type="match status" value="1"/>
</dbReference>
<dbReference type="NCBIfam" id="TIGR00197">
    <property type="entry name" value="yjeF_nterm"/>
    <property type="match status" value="1"/>
</dbReference>
<dbReference type="InterPro" id="IPR004443">
    <property type="entry name" value="YjeF_N_dom"/>
</dbReference>
<proteinExistence type="inferred from homology"/>
<dbReference type="HAMAP" id="MF_01966">
    <property type="entry name" value="NADHX_epimerase"/>
    <property type="match status" value="1"/>
</dbReference>
<feature type="binding site" evidence="10">
    <location>
        <begin position="57"/>
        <end position="61"/>
    </location>
    <ligand>
        <name>(6S)-NADPHX</name>
        <dbReference type="ChEBI" id="CHEBI:64076"/>
    </ligand>
</feature>
<evidence type="ECO:0000256" key="6">
    <source>
        <dbReference type="ARBA" id="ARBA00022857"/>
    </source>
</evidence>
<dbReference type="SUPFAM" id="SSF64153">
    <property type="entry name" value="YjeF N-terminal domain-like"/>
    <property type="match status" value="1"/>
</dbReference>
<keyword evidence="6 10" id="KW-0521">NADP</keyword>
<dbReference type="PANTHER" id="PTHR13232:SF10">
    <property type="entry name" value="NAD(P)H-HYDRATE EPIMERASE"/>
    <property type="match status" value="1"/>
</dbReference>
<feature type="binding site" evidence="10">
    <location>
        <position position="58"/>
    </location>
    <ligand>
        <name>K(+)</name>
        <dbReference type="ChEBI" id="CHEBI:29103"/>
    </ligand>
</feature>
<protein>
    <recommendedName>
        <fullName evidence="3 10">NAD(P)H-hydrate epimerase</fullName>
        <ecNumber evidence="3 10">5.1.99.6</ecNumber>
    </recommendedName>
    <alternativeName>
        <fullName evidence="10">NAD(P)HX epimerase</fullName>
    </alternativeName>
</protein>
<dbReference type="RefSeq" id="WP_151971382.1">
    <property type="nucleotide sequence ID" value="NZ_AP019860.1"/>
</dbReference>
<comment type="cofactor">
    <cofactor evidence="10">
        <name>K(+)</name>
        <dbReference type="ChEBI" id="CHEBI:29103"/>
    </cofactor>
    <text evidence="10">Binds 1 potassium ion per subunit.</text>
</comment>
<comment type="catalytic activity">
    <reaction evidence="2 10">
        <text>(6R)-NADPHX = (6S)-NADPHX</text>
        <dbReference type="Rhea" id="RHEA:32227"/>
        <dbReference type="ChEBI" id="CHEBI:64076"/>
        <dbReference type="ChEBI" id="CHEBI:64077"/>
        <dbReference type="EC" id="5.1.99.6"/>
    </reaction>
</comment>
<dbReference type="InterPro" id="IPR032976">
    <property type="entry name" value="YJEFN_prot_NAXE-like"/>
</dbReference>
<evidence type="ECO:0000259" key="11">
    <source>
        <dbReference type="PROSITE" id="PS51385"/>
    </source>
</evidence>
<dbReference type="Proteomes" id="UP000326354">
    <property type="component" value="Chromosome"/>
</dbReference>
<dbReference type="AlphaFoldDB" id="A0A5S9IUF0"/>
<keyword evidence="8 10" id="KW-0520">NAD</keyword>
<evidence type="ECO:0000256" key="4">
    <source>
        <dbReference type="ARBA" id="ARBA00022723"/>
    </source>
</evidence>
<evidence type="ECO:0000256" key="1">
    <source>
        <dbReference type="ARBA" id="ARBA00000013"/>
    </source>
</evidence>
<dbReference type="Gene3D" id="3.40.50.10260">
    <property type="entry name" value="YjeF N-terminal domain"/>
    <property type="match status" value="1"/>
</dbReference>
<organism evidence="12 13">
    <name type="scientific">Uabimicrobium amorphum</name>
    <dbReference type="NCBI Taxonomy" id="2596890"/>
    <lineage>
        <taxon>Bacteria</taxon>
        <taxon>Pseudomonadati</taxon>
        <taxon>Planctomycetota</taxon>
        <taxon>Candidatus Uabimicrobiia</taxon>
        <taxon>Candidatus Uabimicrobiales</taxon>
        <taxon>Candidatus Uabimicrobiaceae</taxon>
        <taxon>Candidatus Uabimicrobium</taxon>
    </lineage>
</organism>
<comment type="function">
    <text evidence="10">Catalyzes the epimerization of the S- and R-forms of NAD(P)HX, a damaged form of NAD(P)H that is a result of enzymatic or heat-dependent hydration. This is a prerequisite for the S-specific NAD(P)H-hydrate dehydratase to allow the repair of both epimers of NAD(P)HX.</text>
</comment>
<feature type="binding site" evidence="10">
    <location>
        <position position="164"/>
    </location>
    <ligand>
        <name>(6S)-NADPHX</name>
        <dbReference type="ChEBI" id="CHEBI:64076"/>
    </ligand>
</feature>
<accession>A0A5S9IUF0</accession>
<feature type="binding site" evidence="10">
    <location>
        <position position="131"/>
    </location>
    <ligand>
        <name>K(+)</name>
        <dbReference type="ChEBI" id="CHEBI:29103"/>
    </ligand>
</feature>
<reference evidence="12 13" key="1">
    <citation type="submission" date="2019-08" db="EMBL/GenBank/DDBJ databases">
        <title>Complete genome sequence of Candidatus Uab amorphum.</title>
        <authorList>
            <person name="Shiratori T."/>
            <person name="Suzuki S."/>
            <person name="Kakizawa Y."/>
            <person name="Ishida K."/>
        </authorList>
    </citation>
    <scope>NUCLEOTIDE SEQUENCE [LARGE SCALE GENOMIC DNA]</scope>
    <source>
        <strain evidence="12 13">SRT547</strain>
    </source>
</reference>
<dbReference type="InterPro" id="IPR036652">
    <property type="entry name" value="YjeF_N_dom_sf"/>
</dbReference>
<evidence type="ECO:0000256" key="10">
    <source>
        <dbReference type="HAMAP-Rule" id="MF_01966"/>
    </source>
</evidence>
<evidence type="ECO:0000256" key="9">
    <source>
        <dbReference type="ARBA" id="ARBA00023235"/>
    </source>
</evidence>
<evidence type="ECO:0000256" key="7">
    <source>
        <dbReference type="ARBA" id="ARBA00022958"/>
    </source>
</evidence>
<keyword evidence="9 10" id="KW-0413">Isomerase</keyword>
<keyword evidence="7 10" id="KW-0630">Potassium</keyword>
<feature type="binding site" evidence="10">
    <location>
        <begin position="135"/>
        <end position="141"/>
    </location>
    <ligand>
        <name>(6S)-NADPHX</name>
        <dbReference type="ChEBI" id="CHEBI:64076"/>
    </ligand>
</feature>
<evidence type="ECO:0000256" key="5">
    <source>
        <dbReference type="ARBA" id="ARBA00022741"/>
    </source>
</evidence>
<feature type="binding site" evidence="10">
    <location>
        <position position="167"/>
    </location>
    <ligand>
        <name>K(+)</name>
        <dbReference type="ChEBI" id="CHEBI:29103"/>
    </ligand>
</feature>